<reference evidence="1" key="2">
    <citation type="submission" date="2023-06" db="EMBL/GenBank/DDBJ databases">
        <authorList>
            <person name="Ma L."/>
            <person name="Liu K.-W."/>
            <person name="Li Z."/>
            <person name="Hsiao Y.-Y."/>
            <person name="Qi Y."/>
            <person name="Fu T."/>
            <person name="Tang G."/>
            <person name="Zhang D."/>
            <person name="Sun W.-H."/>
            <person name="Liu D.-K."/>
            <person name="Li Y."/>
            <person name="Chen G.-Z."/>
            <person name="Liu X.-D."/>
            <person name="Liao X.-Y."/>
            <person name="Jiang Y.-T."/>
            <person name="Yu X."/>
            <person name="Hao Y."/>
            <person name="Huang J."/>
            <person name="Zhao X.-W."/>
            <person name="Ke S."/>
            <person name="Chen Y.-Y."/>
            <person name="Wu W.-L."/>
            <person name="Hsu J.-L."/>
            <person name="Lin Y.-F."/>
            <person name="Huang M.-D."/>
            <person name="Li C.-Y."/>
            <person name="Huang L."/>
            <person name="Wang Z.-W."/>
            <person name="Zhao X."/>
            <person name="Zhong W.-Y."/>
            <person name="Peng D.-H."/>
            <person name="Ahmad S."/>
            <person name="Lan S."/>
            <person name="Zhang J.-S."/>
            <person name="Tsai W.-C."/>
            <person name="Van De Peer Y."/>
            <person name="Liu Z.-J."/>
        </authorList>
    </citation>
    <scope>NUCLEOTIDE SEQUENCE</scope>
    <source>
        <strain evidence="1">SCP</strain>
        <tissue evidence="1">Leaves</tissue>
    </source>
</reference>
<proteinExistence type="predicted"/>
<gene>
    <name evidence="1" type="ORF">QJS04_geneDACA013696</name>
</gene>
<dbReference type="AlphaFoldDB" id="A0AAV9AW12"/>
<evidence type="ECO:0000313" key="1">
    <source>
        <dbReference type="EMBL" id="KAK1268087.1"/>
    </source>
</evidence>
<evidence type="ECO:0000313" key="2">
    <source>
        <dbReference type="Proteomes" id="UP001179952"/>
    </source>
</evidence>
<dbReference type="EMBL" id="JAUJYN010000006">
    <property type="protein sequence ID" value="KAK1268087.1"/>
    <property type="molecule type" value="Genomic_DNA"/>
</dbReference>
<name>A0AAV9AW12_ACOGR</name>
<accession>A0AAV9AW12</accession>
<dbReference type="Proteomes" id="UP001179952">
    <property type="component" value="Unassembled WGS sequence"/>
</dbReference>
<sequence length="70" mass="8100">MDRRSSPSVYIFEDSEGWRLDEEESMLEPRVEVVAKMRVFVHNASQTWMILAGCLNVLGMGFWHTRIVGV</sequence>
<keyword evidence="2" id="KW-1185">Reference proteome</keyword>
<comment type="caution">
    <text evidence="1">The sequence shown here is derived from an EMBL/GenBank/DDBJ whole genome shotgun (WGS) entry which is preliminary data.</text>
</comment>
<protein>
    <submittedName>
        <fullName evidence="1">Uncharacterized protein</fullName>
    </submittedName>
</protein>
<reference evidence="1" key="1">
    <citation type="journal article" date="2023" name="Nat. Commun.">
        <title>Diploid and tetraploid genomes of Acorus and the evolution of monocots.</title>
        <authorList>
            <person name="Ma L."/>
            <person name="Liu K.W."/>
            <person name="Li Z."/>
            <person name="Hsiao Y.Y."/>
            <person name="Qi Y."/>
            <person name="Fu T."/>
            <person name="Tang G.D."/>
            <person name="Zhang D."/>
            <person name="Sun W.H."/>
            <person name="Liu D.K."/>
            <person name="Li Y."/>
            <person name="Chen G.Z."/>
            <person name="Liu X.D."/>
            <person name="Liao X.Y."/>
            <person name="Jiang Y.T."/>
            <person name="Yu X."/>
            <person name="Hao Y."/>
            <person name="Huang J."/>
            <person name="Zhao X.W."/>
            <person name="Ke S."/>
            <person name="Chen Y.Y."/>
            <person name="Wu W.L."/>
            <person name="Hsu J.L."/>
            <person name="Lin Y.F."/>
            <person name="Huang M.D."/>
            <person name="Li C.Y."/>
            <person name="Huang L."/>
            <person name="Wang Z.W."/>
            <person name="Zhao X."/>
            <person name="Zhong W.Y."/>
            <person name="Peng D.H."/>
            <person name="Ahmad S."/>
            <person name="Lan S."/>
            <person name="Zhang J.S."/>
            <person name="Tsai W.C."/>
            <person name="Van de Peer Y."/>
            <person name="Liu Z.J."/>
        </authorList>
    </citation>
    <scope>NUCLEOTIDE SEQUENCE</scope>
    <source>
        <strain evidence="1">SCP</strain>
    </source>
</reference>
<organism evidence="1 2">
    <name type="scientific">Acorus gramineus</name>
    <name type="common">Dwarf sweet flag</name>
    <dbReference type="NCBI Taxonomy" id="55184"/>
    <lineage>
        <taxon>Eukaryota</taxon>
        <taxon>Viridiplantae</taxon>
        <taxon>Streptophyta</taxon>
        <taxon>Embryophyta</taxon>
        <taxon>Tracheophyta</taxon>
        <taxon>Spermatophyta</taxon>
        <taxon>Magnoliopsida</taxon>
        <taxon>Liliopsida</taxon>
        <taxon>Acoraceae</taxon>
        <taxon>Acorus</taxon>
    </lineage>
</organism>